<dbReference type="OrthoDB" id="373547at2157"/>
<dbReference type="RefSeq" id="WP_013329579.1">
    <property type="nucleotide sequence ID" value="NC_014507.1"/>
</dbReference>
<evidence type="ECO:0000313" key="2">
    <source>
        <dbReference type="Proteomes" id="UP000006565"/>
    </source>
</evidence>
<dbReference type="AlphaFoldDB" id="E1RH98"/>
<gene>
    <name evidence="1" type="ordered locus">Mpet_1649</name>
</gene>
<proteinExistence type="predicted"/>
<dbReference type="KEGG" id="mpi:Mpet_1649"/>
<accession>E1RH98</accession>
<evidence type="ECO:0000313" key="1">
    <source>
        <dbReference type="EMBL" id="ADN36402.1"/>
    </source>
</evidence>
<dbReference type="Proteomes" id="UP000006565">
    <property type="component" value="Chromosome"/>
</dbReference>
<dbReference type="GeneID" id="9744121"/>
<protein>
    <submittedName>
        <fullName evidence="1">Uncharacterized protein</fullName>
    </submittedName>
</protein>
<organism evidence="1 2">
    <name type="scientific">Methanolacinia petrolearia (strain DSM 11571 / OCM 486 / SEBR 4847)</name>
    <name type="common">Methanoplanus petrolearius</name>
    <dbReference type="NCBI Taxonomy" id="679926"/>
    <lineage>
        <taxon>Archaea</taxon>
        <taxon>Methanobacteriati</taxon>
        <taxon>Methanobacteriota</taxon>
        <taxon>Stenosarchaea group</taxon>
        <taxon>Methanomicrobia</taxon>
        <taxon>Methanomicrobiales</taxon>
        <taxon>Methanomicrobiaceae</taxon>
        <taxon>Methanolacinia</taxon>
    </lineage>
</organism>
<reference evidence="1 2" key="1">
    <citation type="journal article" date="2010" name="Stand. Genomic Sci.">
        <title>Complete genome sequence of Methanoplanus petrolearius type strain (SEBR 4847).</title>
        <authorList>
            <person name="Brambilla E."/>
            <person name="Djao O.D."/>
            <person name="Daligault H."/>
            <person name="Lapidus A."/>
            <person name="Lucas S."/>
            <person name="Hammon N."/>
            <person name="Nolan M."/>
            <person name="Tice H."/>
            <person name="Cheng J.F."/>
            <person name="Han C."/>
            <person name="Tapia R."/>
            <person name="Goodwin L."/>
            <person name="Pitluck S."/>
            <person name="Liolios K."/>
            <person name="Ivanova N."/>
            <person name="Mavromatis K."/>
            <person name="Mikhailova N."/>
            <person name="Pati A."/>
            <person name="Chen A."/>
            <person name="Palaniappan K."/>
            <person name="Land M."/>
            <person name="Hauser L."/>
            <person name="Chang Y.J."/>
            <person name="Jeffries C.D."/>
            <person name="Rohde M."/>
            <person name="Spring S."/>
            <person name="Sikorski J."/>
            <person name="Goker M."/>
            <person name="Woyke T."/>
            <person name="Bristow J."/>
            <person name="Eisen J.A."/>
            <person name="Markowitz V."/>
            <person name="Hugenholtz P."/>
            <person name="Kyrpides N.C."/>
            <person name="Klenk H.P."/>
        </authorList>
    </citation>
    <scope>NUCLEOTIDE SEQUENCE [LARGE SCALE GENOMIC DNA]</scope>
    <source>
        <strain evidence="2">DSM 11571 / OCM 486 / SEBR 4847</strain>
    </source>
</reference>
<dbReference type="EMBL" id="CP002117">
    <property type="protein sequence ID" value="ADN36402.1"/>
    <property type="molecule type" value="Genomic_DNA"/>
</dbReference>
<dbReference type="HOGENOM" id="CLU_1318552_0_0_2"/>
<keyword evidence="2" id="KW-1185">Reference proteome</keyword>
<sequence>MDAQKKDQDKKRPRLPPSLKDIVYIAVISNPAPGKSSNFEVYAITMSAFSIIKLKYSRKTRLSPGMVIDLRDFGEMSHYTIEDDIPFDKIAERDRNFIGKALVSAGEKHPIGLLKAQTMAEEGIENLFRLLNMNDPERLAVFLKGVQESSFEGEVTHRDLFAIFIRAFSGAKKPPDVRQQEALISICGNNPAVIIELAEAYLDYAGKN</sequence>
<name>E1RH98_METP4</name>